<dbReference type="EMBL" id="AMZH03011508">
    <property type="protein sequence ID" value="RRT52751.1"/>
    <property type="molecule type" value="Genomic_DNA"/>
</dbReference>
<dbReference type="Proteomes" id="UP000287651">
    <property type="component" value="Unassembled WGS sequence"/>
</dbReference>
<evidence type="ECO:0000313" key="2">
    <source>
        <dbReference type="EMBL" id="RRT52751.1"/>
    </source>
</evidence>
<accession>A0A426YM05</accession>
<reference evidence="2 3" key="1">
    <citation type="journal article" date="2014" name="Agronomy (Basel)">
        <title>A Draft Genome Sequence for Ensete ventricosum, the Drought-Tolerant Tree Against Hunger.</title>
        <authorList>
            <person name="Harrison J."/>
            <person name="Moore K.A."/>
            <person name="Paszkiewicz K."/>
            <person name="Jones T."/>
            <person name="Grant M."/>
            <person name="Ambacheew D."/>
            <person name="Muzemil S."/>
            <person name="Studholme D.J."/>
        </authorList>
    </citation>
    <scope>NUCLEOTIDE SEQUENCE [LARGE SCALE GENOMIC DNA]</scope>
</reference>
<protein>
    <submittedName>
        <fullName evidence="2">Uncharacterized protein</fullName>
    </submittedName>
</protein>
<evidence type="ECO:0000256" key="1">
    <source>
        <dbReference type="SAM" id="MobiDB-lite"/>
    </source>
</evidence>
<comment type="caution">
    <text evidence="2">The sequence shown here is derived from an EMBL/GenBank/DDBJ whole genome shotgun (WGS) entry which is preliminary data.</text>
</comment>
<organism evidence="2 3">
    <name type="scientific">Ensete ventricosum</name>
    <name type="common">Abyssinian banana</name>
    <name type="synonym">Musa ensete</name>
    <dbReference type="NCBI Taxonomy" id="4639"/>
    <lineage>
        <taxon>Eukaryota</taxon>
        <taxon>Viridiplantae</taxon>
        <taxon>Streptophyta</taxon>
        <taxon>Embryophyta</taxon>
        <taxon>Tracheophyta</taxon>
        <taxon>Spermatophyta</taxon>
        <taxon>Magnoliopsida</taxon>
        <taxon>Liliopsida</taxon>
        <taxon>Zingiberales</taxon>
        <taxon>Musaceae</taxon>
        <taxon>Ensete</taxon>
    </lineage>
</organism>
<gene>
    <name evidence="2" type="ORF">B296_00005821</name>
</gene>
<proteinExistence type="predicted"/>
<dbReference type="AlphaFoldDB" id="A0A426YM05"/>
<feature type="region of interest" description="Disordered" evidence="1">
    <location>
        <begin position="1"/>
        <end position="63"/>
    </location>
</feature>
<name>A0A426YM05_ENSVE</name>
<sequence>MNNLWPGSLKEHLVGKKPASRGTSWCETGLKEQPPPAVKEPATAGEGRSVVKQPAEATGKKPTKEHFAVIEERYAKQSAASGPSHPWHLSS</sequence>
<evidence type="ECO:0000313" key="3">
    <source>
        <dbReference type="Proteomes" id="UP000287651"/>
    </source>
</evidence>